<dbReference type="AlphaFoldDB" id="A0A0V1I410"/>
<proteinExistence type="predicted"/>
<dbReference type="Proteomes" id="UP000055024">
    <property type="component" value="Unassembled WGS sequence"/>
</dbReference>
<accession>A0A0V1I410</accession>
<sequence>MFTKPPVVCVHLELKGTNKDAGIEAVIEASCWTANDPHQYNFYCDRIIRPISSDRIPKEAAVIVNANRDVYFLFVITFIRN</sequence>
<comment type="caution">
    <text evidence="1">The sequence shown here is derived from an EMBL/GenBank/DDBJ whole genome shotgun (WGS) entry which is preliminary data.</text>
</comment>
<name>A0A0V1I410_9BILA</name>
<dbReference type="EMBL" id="JYDP01000006">
    <property type="protein sequence ID" value="KRZ17594.1"/>
    <property type="molecule type" value="Genomic_DNA"/>
</dbReference>
<evidence type="ECO:0000313" key="2">
    <source>
        <dbReference type="Proteomes" id="UP000055024"/>
    </source>
</evidence>
<gene>
    <name evidence="1" type="ORF">T11_6384</name>
</gene>
<evidence type="ECO:0000313" key="1">
    <source>
        <dbReference type="EMBL" id="KRZ17594.1"/>
    </source>
</evidence>
<reference evidence="1 2" key="1">
    <citation type="submission" date="2015-01" db="EMBL/GenBank/DDBJ databases">
        <title>Evolution of Trichinella species and genotypes.</title>
        <authorList>
            <person name="Korhonen P.K."/>
            <person name="Edoardo P."/>
            <person name="Giuseppe L.R."/>
            <person name="Gasser R.B."/>
        </authorList>
    </citation>
    <scope>NUCLEOTIDE SEQUENCE [LARGE SCALE GENOMIC DNA]</scope>
    <source>
        <strain evidence="1">ISS1029</strain>
    </source>
</reference>
<protein>
    <submittedName>
        <fullName evidence="1">Uncharacterized protein</fullName>
    </submittedName>
</protein>
<organism evidence="1 2">
    <name type="scientific">Trichinella zimbabwensis</name>
    <dbReference type="NCBI Taxonomy" id="268475"/>
    <lineage>
        <taxon>Eukaryota</taxon>
        <taxon>Metazoa</taxon>
        <taxon>Ecdysozoa</taxon>
        <taxon>Nematoda</taxon>
        <taxon>Enoplea</taxon>
        <taxon>Dorylaimia</taxon>
        <taxon>Trichinellida</taxon>
        <taxon>Trichinellidae</taxon>
        <taxon>Trichinella</taxon>
    </lineage>
</organism>
<keyword evidence="2" id="KW-1185">Reference proteome</keyword>